<evidence type="ECO:0000256" key="2">
    <source>
        <dbReference type="ARBA" id="ARBA00008773"/>
    </source>
</evidence>
<name>A0A2H5NNE1_CITUN</name>
<dbReference type="GO" id="GO:0042973">
    <property type="term" value="F:glucan endo-1,3-beta-D-glucosidase activity"/>
    <property type="evidence" value="ECO:0007669"/>
    <property type="project" value="UniProtKB-EC"/>
</dbReference>
<proteinExistence type="inferred from homology"/>
<dbReference type="GO" id="GO:0005975">
    <property type="term" value="P:carbohydrate metabolic process"/>
    <property type="evidence" value="ECO:0007669"/>
    <property type="project" value="InterPro"/>
</dbReference>
<sequence length="198" mass="22230">MGDHGTGFSSIAAYVQEVNIKAEMRGHGPGALYAGTYHISVNYGRNGNNLPSPKYVISLYQRCGIEFFRLYEPNRKVLEALQCSNLLLSLGVRNQDLKNVARSQYAANDNISFGRTTLDSEVIPGPDAKYVYSAMNNMDKAIHAVCLVGTRVTTLVSTEILANSYPPSVRIFSSECMKHFQRRMMLWDFCPGQMHHQW</sequence>
<evidence type="ECO:0000256" key="5">
    <source>
        <dbReference type="ARBA" id="ARBA00023295"/>
    </source>
</evidence>
<dbReference type="SUPFAM" id="SSF51445">
    <property type="entry name" value="(Trans)glycosidases"/>
    <property type="match status" value="1"/>
</dbReference>
<reference evidence="7 8" key="1">
    <citation type="journal article" date="2017" name="Front. Genet.">
        <title>Draft sequencing of the heterozygous diploid genome of Satsuma (Citrus unshiu Marc.) using a hybrid assembly approach.</title>
        <authorList>
            <person name="Shimizu T."/>
            <person name="Tanizawa Y."/>
            <person name="Mochizuki T."/>
            <person name="Nagasaki H."/>
            <person name="Yoshioka T."/>
            <person name="Toyoda A."/>
            <person name="Fujiyama A."/>
            <person name="Kaminuma E."/>
            <person name="Nakamura Y."/>
        </authorList>
    </citation>
    <scope>NUCLEOTIDE SEQUENCE [LARGE SCALE GENOMIC DNA]</scope>
    <source>
        <strain evidence="8">cv. Miyagawa wase</strain>
    </source>
</reference>
<evidence type="ECO:0000313" key="7">
    <source>
        <dbReference type="EMBL" id="GAY41706.1"/>
    </source>
</evidence>
<dbReference type="AlphaFoldDB" id="A0A2H5NNE1"/>
<dbReference type="PANTHER" id="PTHR32227">
    <property type="entry name" value="GLUCAN ENDO-1,3-BETA-GLUCOSIDASE BG1-RELATED-RELATED"/>
    <property type="match status" value="1"/>
</dbReference>
<evidence type="ECO:0000256" key="1">
    <source>
        <dbReference type="ARBA" id="ARBA00000382"/>
    </source>
</evidence>
<comment type="catalytic activity">
    <reaction evidence="1">
        <text>Hydrolysis of (1-&gt;3)-beta-D-glucosidic linkages in (1-&gt;3)-beta-D-glucans.</text>
        <dbReference type="EC" id="3.2.1.39"/>
    </reaction>
</comment>
<accession>A0A2H5NNE1</accession>
<dbReference type="InterPro" id="IPR000490">
    <property type="entry name" value="Glyco_hydro_17"/>
</dbReference>
<keyword evidence="4" id="KW-0378">Hydrolase</keyword>
<dbReference type="Proteomes" id="UP000236630">
    <property type="component" value="Unassembled WGS sequence"/>
</dbReference>
<dbReference type="EMBL" id="BDQV01000014">
    <property type="protein sequence ID" value="GAY41706.1"/>
    <property type="molecule type" value="Genomic_DNA"/>
</dbReference>
<organism evidence="7 8">
    <name type="scientific">Citrus unshiu</name>
    <name type="common">Satsuma mandarin</name>
    <name type="synonym">Citrus nobilis var. unshiu</name>
    <dbReference type="NCBI Taxonomy" id="55188"/>
    <lineage>
        <taxon>Eukaryota</taxon>
        <taxon>Viridiplantae</taxon>
        <taxon>Streptophyta</taxon>
        <taxon>Embryophyta</taxon>
        <taxon>Tracheophyta</taxon>
        <taxon>Spermatophyta</taxon>
        <taxon>Magnoliopsida</taxon>
        <taxon>eudicotyledons</taxon>
        <taxon>Gunneridae</taxon>
        <taxon>Pentapetalae</taxon>
        <taxon>rosids</taxon>
        <taxon>malvids</taxon>
        <taxon>Sapindales</taxon>
        <taxon>Rutaceae</taxon>
        <taxon>Aurantioideae</taxon>
        <taxon>Citrus</taxon>
    </lineage>
</organism>
<evidence type="ECO:0000313" key="8">
    <source>
        <dbReference type="Proteomes" id="UP000236630"/>
    </source>
</evidence>
<evidence type="ECO:0000256" key="6">
    <source>
        <dbReference type="RuleBase" id="RU004335"/>
    </source>
</evidence>
<dbReference type="Gene3D" id="3.20.20.80">
    <property type="entry name" value="Glycosidases"/>
    <property type="match status" value="1"/>
</dbReference>
<dbReference type="InterPro" id="IPR017853">
    <property type="entry name" value="GH"/>
</dbReference>
<dbReference type="STRING" id="55188.A0A2H5NNE1"/>
<evidence type="ECO:0000256" key="4">
    <source>
        <dbReference type="ARBA" id="ARBA00022801"/>
    </source>
</evidence>
<comment type="similarity">
    <text evidence="2 6">Belongs to the glycosyl hydrolase 17 family.</text>
</comment>
<dbReference type="Pfam" id="PF00332">
    <property type="entry name" value="Glyco_hydro_17"/>
    <property type="match status" value="1"/>
</dbReference>
<dbReference type="EC" id="3.2.1.39" evidence="3"/>
<keyword evidence="5" id="KW-0326">Glycosidase</keyword>
<evidence type="ECO:0000256" key="3">
    <source>
        <dbReference type="ARBA" id="ARBA00012780"/>
    </source>
</evidence>
<dbReference type="InterPro" id="IPR044965">
    <property type="entry name" value="Glyco_hydro_17_plant"/>
</dbReference>
<keyword evidence="8" id="KW-1185">Reference proteome</keyword>
<comment type="caution">
    <text evidence="7">The sequence shown here is derived from an EMBL/GenBank/DDBJ whole genome shotgun (WGS) entry which is preliminary data.</text>
</comment>
<protein>
    <recommendedName>
        <fullName evidence="3">glucan endo-1,3-beta-D-glucosidase</fullName>
        <ecNumber evidence="3">3.2.1.39</ecNumber>
    </recommendedName>
</protein>
<gene>
    <name evidence="7" type="ORF">CUMW_061510</name>
</gene>